<dbReference type="Proteomes" id="UP000248795">
    <property type="component" value="Unassembled WGS sequence"/>
</dbReference>
<gene>
    <name evidence="7" type="ORF">DK847_01845</name>
</gene>
<dbReference type="CDD" id="cd07363">
    <property type="entry name" value="45_DOPA_Dioxygenase"/>
    <property type="match status" value="1"/>
</dbReference>
<dbReference type="AlphaFoldDB" id="A0A2W2ATE1"/>
<evidence type="ECO:0000313" key="8">
    <source>
        <dbReference type="Proteomes" id="UP000248795"/>
    </source>
</evidence>
<sequence>MTLPALFIAHGAPDLPLSTTPARAFTQDLGKRFPGVRAILVISAHWEARLPTIGTAAAPPTIHDFGGFDDRLYSMAYPARTSAAVVAEVADALKAAGIAFAEDARRGYDHGVWIPLMLAFPRADVPVVQLSLRHGASAAENVALGKALAPLRDKGVLIVGSGAIVHNLRAIAREGTPAPDWAKAVDDYIVTAVEAGDEASLLRVLDTQGGRIAHPTPEHLMPLFVALGAGGGSGHAIHRSFTWGSISMTSFAFGEEKKAA</sequence>
<comment type="similarity">
    <text evidence="2">Belongs to the DODA-type extradiol aromatic ring-opening dioxygenase family.</text>
</comment>
<evidence type="ECO:0000313" key="7">
    <source>
        <dbReference type="EMBL" id="PZF78575.1"/>
    </source>
</evidence>
<keyword evidence="3" id="KW-0479">Metal-binding</keyword>
<dbReference type="SUPFAM" id="SSF53213">
    <property type="entry name" value="LigB-like"/>
    <property type="match status" value="1"/>
</dbReference>
<dbReference type="RefSeq" id="WP_111195903.1">
    <property type="nucleotide sequence ID" value="NZ_QKVK01000001.1"/>
</dbReference>
<evidence type="ECO:0000256" key="3">
    <source>
        <dbReference type="ARBA" id="ARBA00022723"/>
    </source>
</evidence>
<comment type="cofactor">
    <cofactor evidence="1">
        <name>Zn(2+)</name>
        <dbReference type="ChEBI" id="CHEBI:29105"/>
    </cofactor>
</comment>
<dbReference type="InterPro" id="IPR004183">
    <property type="entry name" value="Xdiol_dOase_suB"/>
</dbReference>
<keyword evidence="8" id="KW-1185">Reference proteome</keyword>
<dbReference type="PANTHER" id="PTHR30096:SF0">
    <property type="entry name" value="4,5-DOPA DIOXYGENASE EXTRADIOL-LIKE PROTEIN"/>
    <property type="match status" value="1"/>
</dbReference>
<keyword evidence="7" id="KW-0223">Dioxygenase</keyword>
<evidence type="ECO:0000256" key="4">
    <source>
        <dbReference type="ARBA" id="ARBA00022833"/>
    </source>
</evidence>
<dbReference type="PIRSF" id="PIRSF006157">
    <property type="entry name" value="Doxgns_DODA"/>
    <property type="match status" value="1"/>
</dbReference>
<keyword evidence="5" id="KW-0560">Oxidoreductase</keyword>
<keyword evidence="4" id="KW-0862">Zinc</keyword>
<evidence type="ECO:0000256" key="2">
    <source>
        <dbReference type="ARBA" id="ARBA00007581"/>
    </source>
</evidence>
<protein>
    <submittedName>
        <fullName evidence="7">Dioxygenase</fullName>
    </submittedName>
</protein>
<evidence type="ECO:0000256" key="1">
    <source>
        <dbReference type="ARBA" id="ARBA00001947"/>
    </source>
</evidence>
<evidence type="ECO:0000256" key="5">
    <source>
        <dbReference type="ARBA" id="ARBA00023002"/>
    </source>
</evidence>
<comment type="caution">
    <text evidence="7">The sequence shown here is derived from an EMBL/GenBank/DDBJ whole genome shotgun (WGS) entry which is preliminary data.</text>
</comment>
<dbReference type="Pfam" id="PF02900">
    <property type="entry name" value="LigB"/>
    <property type="match status" value="1"/>
</dbReference>
<dbReference type="GO" id="GO:0016702">
    <property type="term" value="F:oxidoreductase activity, acting on single donors with incorporation of molecular oxygen, incorporation of two atoms of oxygen"/>
    <property type="evidence" value="ECO:0007669"/>
    <property type="project" value="UniProtKB-ARBA"/>
</dbReference>
<dbReference type="GO" id="GO:0008198">
    <property type="term" value="F:ferrous iron binding"/>
    <property type="evidence" value="ECO:0007669"/>
    <property type="project" value="InterPro"/>
</dbReference>
<feature type="domain" description="Extradiol ring-cleavage dioxygenase class III enzyme subunit B" evidence="6">
    <location>
        <begin position="35"/>
        <end position="252"/>
    </location>
</feature>
<reference evidence="8" key="1">
    <citation type="submission" date="2018-06" db="EMBL/GenBank/DDBJ databases">
        <title>Aestuariibacter litoralis strain KCTC 52945T.</title>
        <authorList>
            <person name="Li X."/>
            <person name="Salam N."/>
            <person name="Li J.-L."/>
            <person name="Chen Y.-M."/>
            <person name="Yang Z.-W."/>
            <person name="Zhang L.-Y."/>
            <person name="Han M.-X."/>
            <person name="Xiao M."/>
            <person name="Li W.-J."/>
        </authorList>
    </citation>
    <scope>NUCLEOTIDE SEQUENCE [LARGE SCALE GENOMIC DNA]</scope>
    <source>
        <strain evidence="8">KCTC 52945</strain>
    </source>
</reference>
<accession>A0A2W2ATE1</accession>
<name>A0A2W2ATE1_9HYPH</name>
<dbReference type="EMBL" id="QKVK01000001">
    <property type="protein sequence ID" value="PZF78575.1"/>
    <property type="molecule type" value="Genomic_DNA"/>
</dbReference>
<dbReference type="PANTHER" id="PTHR30096">
    <property type="entry name" value="4,5-DOPA DIOXYGENASE EXTRADIOL-LIKE PROTEIN"/>
    <property type="match status" value="1"/>
</dbReference>
<organism evidence="7 8">
    <name type="scientific">Aestuariivirga litoralis</name>
    <dbReference type="NCBI Taxonomy" id="2650924"/>
    <lineage>
        <taxon>Bacteria</taxon>
        <taxon>Pseudomonadati</taxon>
        <taxon>Pseudomonadota</taxon>
        <taxon>Alphaproteobacteria</taxon>
        <taxon>Hyphomicrobiales</taxon>
        <taxon>Aestuariivirgaceae</taxon>
        <taxon>Aestuariivirga</taxon>
    </lineage>
</organism>
<evidence type="ECO:0000259" key="6">
    <source>
        <dbReference type="Pfam" id="PF02900"/>
    </source>
</evidence>
<proteinExistence type="inferred from homology"/>
<dbReference type="GO" id="GO:0008270">
    <property type="term" value="F:zinc ion binding"/>
    <property type="evidence" value="ECO:0007669"/>
    <property type="project" value="InterPro"/>
</dbReference>
<dbReference type="Gene3D" id="3.40.830.10">
    <property type="entry name" value="LigB-like"/>
    <property type="match status" value="1"/>
</dbReference>
<dbReference type="InterPro" id="IPR014436">
    <property type="entry name" value="Extradiol_dOase_DODA"/>
</dbReference>